<dbReference type="InParanoid" id="A0A0C2WXW0"/>
<accession>A0A0C2WXW0</accession>
<organism evidence="1 2">
    <name type="scientific">Amanita muscaria (strain Koide BX008)</name>
    <dbReference type="NCBI Taxonomy" id="946122"/>
    <lineage>
        <taxon>Eukaryota</taxon>
        <taxon>Fungi</taxon>
        <taxon>Dikarya</taxon>
        <taxon>Basidiomycota</taxon>
        <taxon>Agaricomycotina</taxon>
        <taxon>Agaricomycetes</taxon>
        <taxon>Agaricomycetidae</taxon>
        <taxon>Agaricales</taxon>
        <taxon>Pluteineae</taxon>
        <taxon>Amanitaceae</taxon>
        <taxon>Amanita</taxon>
    </lineage>
</organism>
<keyword evidence="2" id="KW-1185">Reference proteome</keyword>
<protein>
    <submittedName>
        <fullName evidence="1">Uncharacterized protein</fullName>
    </submittedName>
</protein>
<name>A0A0C2WXW0_AMAMK</name>
<dbReference type="EMBL" id="KN818235">
    <property type="protein sequence ID" value="KIL66642.1"/>
    <property type="molecule type" value="Genomic_DNA"/>
</dbReference>
<evidence type="ECO:0000313" key="1">
    <source>
        <dbReference type="EMBL" id="KIL66642.1"/>
    </source>
</evidence>
<dbReference type="HOGENOM" id="CLU_2440359_0_0_1"/>
<proteinExistence type="predicted"/>
<reference evidence="1 2" key="1">
    <citation type="submission" date="2014-04" db="EMBL/GenBank/DDBJ databases">
        <title>Evolutionary Origins and Diversification of the Mycorrhizal Mutualists.</title>
        <authorList>
            <consortium name="DOE Joint Genome Institute"/>
            <consortium name="Mycorrhizal Genomics Consortium"/>
            <person name="Kohler A."/>
            <person name="Kuo A."/>
            <person name="Nagy L.G."/>
            <person name="Floudas D."/>
            <person name="Copeland A."/>
            <person name="Barry K.W."/>
            <person name="Cichocki N."/>
            <person name="Veneault-Fourrey C."/>
            <person name="LaButti K."/>
            <person name="Lindquist E.A."/>
            <person name="Lipzen A."/>
            <person name="Lundell T."/>
            <person name="Morin E."/>
            <person name="Murat C."/>
            <person name="Riley R."/>
            <person name="Ohm R."/>
            <person name="Sun H."/>
            <person name="Tunlid A."/>
            <person name="Henrissat B."/>
            <person name="Grigoriev I.V."/>
            <person name="Hibbett D.S."/>
            <person name="Martin F."/>
        </authorList>
    </citation>
    <scope>NUCLEOTIDE SEQUENCE [LARGE SCALE GENOMIC DNA]</scope>
    <source>
        <strain evidence="1 2">Koide BX008</strain>
    </source>
</reference>
<evidence type="ECO:0000313" key="2">
    <source>
        <dbReference type="Proteomes" id="UP000054549"/>
    </source>
</evidence>
<dbReference type="Proteomes" id="UP000054549">
    <property type="component" value="Unassembled WGS sequence"/>
</dbReference>
<gene>
    <name evidence="1" type="ORF">M378DRAFT_160652</name>
</gene>
<dbReference type="AlphaFoldDB" id="A0A0C2WXW0"/>
<sequence length="90" mass="10447">MDLRMVLTFVQAHMVLVSILPADHECMIPLTHIVTVDYSDYIYPFRARIRYGETLLRLFRMRSEKPTLSVFKPDARSISSPFVPLLPLPL</sequence>